<keyword evidence="3" id="KW-1185">Reference proteome</keyword>
<dbReference type="EMBL" id="JAANBB010000141">
    <property type="protein sequence ID" value="KAF7548717.1"/>
    <property type="molecule type" value="Genomic_DNA"/>
</dbReference>
<comment type="caution">
    <text evidence="2">The sequence shown here is derived from an EMBL/GenBank/DDBJ whole genome shotgun (WGS) entry which is preliminary data.</text>
</comment>
<evidence type="ECO:0000313" key="2">
    <source>
        <dbReference type="EMBL" id="KAF7548717.1"/>
    </source>
</evidence>
<dbReference type="OrthoDB" id="5130748at2759"/>
<evidence type="ECO:0000256" key="1">
    <source>
        <dbReference type="SAM" id="MobiDB-lite"/>
    </source>
</evidence>
<proteinExistence type="predicted"/>
<sequence>MQTATSLPAFTPRRVKLERSDEPMLISSRSPSPPTRSNKRSRDRVFTALEHGDHLLRTPRSIATADDLDEVELKRCFEILHACAVATDPTATLKSTRETMEGFLDAVFKDWTGNAADEPAKPVIDFVVREHVGVGNICEQPGSHRGAKSCADAPTCRAVVYVMATYRSRPAQLEIGYCLNEPSSEQCELFCPMERDDIR</sequence>
<name>A0A9P5H3Y3_9HYPO</name>
<accession>A0A9P5H3Y3</accession>
<gene>
    <name evidence="2" type="ORF">G7Z17_g6877</name>
</gene>
<dbReference type="AlphaFoldDB" id="A0A9P5H3Y3"/>
<organism evidence="2 3">
    <name type="scientific">Cylindrodendrum hubeiense</name>
    <dbReference type="NCBI Taxonomy" id="595255"/>
    <lineage>
        <taxon>Eukaryota</taxon>
        <taxon>Fungi</taxon>
        <taxon>Dikarya</taxon>
        <taxon>Ascomycota</taxon>
        <taxon>Pezizomycotina</taxon>
        <taxon>Sordariomycetes</taxon>
        <taxon>Hypocreomycetidae</taxon>
        <taxon>Hypocreales</taxon>
        <taxon>Nectriaceae</taxon>
        <taxon>Cylindrodendrum</taxon>
    </lineage>
</organism>
<evidence type="ECO:0000313" key="3">
    <source>
        <dbReference type="Proteomes" id="UP000722485"/>
    </source>
</evidence>
<reference evidence="2" key="1">
    <citation type="submission" date="2020-03" db="EMBL/GenBank/DDBJ databases">
        <title>Draft Genome Sequence of Cylindrodendrum hubeiense.</title>
        <authorList>
            <person name="Buettner E."/>
            <person name="Kellner H."/>
        </authorList>
    </citation>
    <scope>NUCLEOTIDE SEQUENCE</scope>
    <source>
        <strain evidence="2">IHI 201604</strain>
    </source>
</reference>
<feature type="region of interest" description="Disordered" evidence="1">
    <location>
        <begin position="1"/>
        <end position="42"/>
    </location>
</feature>
<protein>
    <submittedName>
        <fullName evidence="2">Uncharacterized protein</fullName>
    </submittedName>
</protein>
<dbReference type="Proteomes" id="UP000722485">
    <property type="component" value="Unassembled WGS sequence"/>
</dbReference>